<evidence type="ECO:0000313" key="1">
    <source>
        <dbReference type="EMBL" id="MXV21339.1"/>
    </source>
</evidence>
<dbReference type="EMBL" id="WVHK01000088">
    <property type="protein sequence ID" value="MXV21339.1"/>
    <property type="molecule type" value="Genomic_DNA"/>
</dbReference>
<evidence type="ECO:0000313" key="2">
    <source>
        <dbReference type="Proteomes" id="UP000430519"/>
    </source>
</evidence>
<accession>A0A6I4YG56</accession>
<reference evidence="1 2" key="1">
    <citation type="submission" date="2019-11" db="EMBL/GenBank/DDBJ databases">
        <title>Genome sequence of Deinococcus xianganensis Y35, AI-2 producing algicidal bacterium, isolated from lake water.</title>
        <authorList>
            <person name="Li Y."/>
        </authorList>
    </citation>
    <scope>NUCLEOTIDE SEQUENCE [LARGE SCALE GENOMIC DNA]</scope>
    <source>
        <strain evidence="1 2">Y35</strain>
    </source>
</reference>
<dbReference type="Proteomes" id="UP000430519">
    <property type="component" value="Unassembled WGS sequence"/>
</dbReference>
<keyword evidence="2" id="KW-1185">Reference proteome</keyword>
<name>A0A6I4YG56_9DEIO</name>
<proteinExistence type="predicted"/>
<gene>
    <name evidence="1" type="ORF">GLX28_17070</name>
</gene>
<organism evidence="1 2">
    <name type="scientific">Deinococcus xianganensis</name>
    <dbReference type="NCBI Taxonomy" id="1507289"/>
    <lineage>
        <taxon>Bacteria</taxon>
        <taxon>Thermotogati</taxon>
        <taxon>Deinococcota</taxon>
        <taxon>Deinococci</taxon>
        <taxon>Deinococcales</taxon>
        <taxon>Deinococcaceae</taxon>
        <taxon>Deinococcus</taxon>
    </lineage>
</organism>
<sequence>MQPAEATNHRRAAKANRNLLITRIVLNTLKEMNPQYPHVSFDPLEVEIK</sequence>
<dbReference type="RefSeq" id="WP_160981545.1">
    <property type="nucleotide sequence ID" value="NZ_WVHK01000088.1"/>
</dbReference>
<comment type="caution">
    <text evidence="1">The sequence shown here is derived from an EMBL/GenBank/DDBJ whole genome shotgun (WGS) entry which is preliminary data.</text>
</comment>
<protein>
    <submittedName>
        <fullName evidence="1">Uncharacterized protein</fullName>
    </submittedName>
</protein>
<dbReference type="AlphaFoldDB" id="A0A6I4YG56"/>